<feature type="coiled-coil region" evidence="1">
    <location>
        <begin position="306"/>
        <end position="372"/>
    </location>
</feature>
<evidence type="ECO:0000313" key="2">
    <source>
        <dbReference type="EMBL" id="KRW99111.1"/>
    </source>
</evidence>
<name>A0A0V0QAK9_PSEPJ</name>
<sequence>MTNQDKKQVEKKIKDKQQNLVDLNMVNSESFRIIFLPKQKPKINNNMNENIQDIEKICQFQDEDNDSSQSQFKEKYLDITQSYISLEQDEDCSYQQEQKQNNLKNKDQIVDVSKSQLLYSNQVLPQSIYQESQQNKSSYFSKQIFKGQNLQESNFLDKFVQKQREQNEIIQLKQDKIKKKQENIVKKINIQLELLELQAQQQKDKQLKNLQDILAKQRKEQLMQQKKLEKINQLVQQNMQNLEENDREQEMLDRNIVTHIQSQRKLKVGKFNYPKRQNNISPLQKLALLNQNDKVAGVYDGFLSDIQNLKAQKLAQKNIYQEKEIKKWEQERKLFQIKEEQNIKKQEEIQKLQKKQEQNNLLLEQIKNLELENSISNDHILDNQNMFYSQGKKVQNITQNYRQILGKDGDDILCERYNKIIKKCEIFNMQDQYNMSKNLFNFINDLKNG</sequence>
<comment type="caution">
    <text evidence="2">The sequence shown here is derived from an EMBL/GenBank/DDBJ whole genome shotgun (WGS) entry which is preliminary data.</text>
</comment>
<proteinExistence type="predicted"/>
<dbReference type="InParanoid" id="A0A0V0QAK9"/>
<accession>A0A0V0QAK9</accession>
<feature type="coiled-coil region" evidence="1">
    <location>
        <begin position="162"/>
        <end position="252"/>
    </location>
</feature>
<dbReference type="Proteomes" id="UP000054937">
    <property type="component" value="Unassembled WGS sequence"/>
</dbReference>
<reference evidence="2 3" key="1">
    <citation type="journal article" date="2015" name="Sci. Rep.">
        <title>Genome of the facultative scuticociliatosis pathogen Pseudocohnilembus persalinus provides insight into its virulence through horizontal gene transfer.</title>
        <authorList>
            <person name="Xiong J."/>
            <person name="Wang G."/>
            <person name="Cheng J."/>
            <person name="Tian M."/>
            <person name="Pan X."/>
            <person name="Warren A."/>
            <person name="Jiang C."/>
            <person name="Yuan D."/>
            <person name="Miao W."/>
        </authorList>
    </citation>
    <scope>NUCLEOTIDE SEQUENCE [LARGE SCALE GENOMIC DNA]</scope>
    <source>
        <strain evidence="2">36N120E</strain>
    </source>
</reference>
<organism evidence="2 3">
    <name type="scientific">Pseudocohnilembus persalinus</name>
    <name type="common">Ciliate</name>
    <dbReference type="NCBI Taxonomy" id="266149"/>
    <lineage>
        <taxon>Eukaryota</taxon>
        <taxon>Sar</taxon>
        <taxon>Alveolata</taxon>
        <taxon>Ciliophora</taxon>
        <taxon>Intramacronucleata</taxon>
        <taxon>Oligohymenophorea</taxon>
        <taxon>Scuticociliatia</taxon>
        <taxon>Philasterida</taxon>
        <taxon>Pseudocohnilembidae</taxon>
        <taxon>Pseudocohnilembus</taxon>
    </lineage>
</organism>
<evidence type="ECO:0000256" key="1">
    <source>
        <dbReference type="SAM" id="Coils"/>
    </source>
</evidence>
<keyword evidence="3" id="KW-1185">Reference proteome</keyword>
<dbReference type="AlphaFoldDB" id="A0A0V0QAK9"/>
<keyword evidence="1" id="KW-0175">Coiled coil</keyword>
<gene>
    <name evidence="2" type="ORF">PPERSA_02943</name>
</gene>
<protein>
    <submittedName>
        <fullName evidence="2">Uncharacterized protein</fullName>
    </submittedName>
</protein>
<evidence type="ECO:0000313" key="3">
    <source>
        <dbReference type="Proteomes" id="UP000054937"/>
    </source>
</evidence>
<dbReference type="EMBL" id="LDAU01000221">
    <property type="protein sequence ID" value="KRW99111.1"/>
    <property type="molecule type" value="Genomic_DNA"/>
</dbReference>